<dbReference type="EMBL" id="DP000011">
    <property type="protein sequence ID" value="ABA97606.1"/>
    <property type="molecule type" value="Genomic_DNA"/>
</dbReference>
<accession>Q2QST3</accession>
<reference evidence="2" key="3">
    <citation type="submission" date="2006-01" db="EMBL/GenBank/DDBJ databases">
        <authorList>
            <person name="Buell R."/>
        </authorList>
    </citation>
    <scope>NUCLEOTIDE SEQUENCE</scope>
</reference>
<feature type="region of interest" description="Disordered" evidence="1">
    <location>
        <begin position="1"/>
        <end position="31"/>
    </location>
</feature>
<organism evidence="2">
    <name type="scientific">Oryza sativa subsp. japonica</name>
    <name type="common">Rice</name>
    <dbReference type="NCBI Taxonomy" id="39947"/>
    <lineage>
        <taxon>Eukaryota</taxon>
        <taxon>Viridiplantae</taxon>
        <taxon>Streptophyta</taxon>
        <taxon>Embryophyta</taxon>
        <taxon>Tracheophyta</taxon>
        <taxon>Spermatophyta</taxon>
        <taxon>Magnoliopsida</taxon>
        <taxon>Liliopsida</taxon>
        <taxon>Poales</taxon>
        <taxon>Poaceae</taxon>
        <taxon>BOP clade</taxon>
        <taxon>Oryzoideae</taxon>
        <taxon>Oryzeae</taxon>
        <taxon>Oryzinae</taxon>
        <taxon>Oryza</taxon>
        <taxon>Oryza sativa</taxon>
    </lineage>
</organism>
<reference evidence="2" key="1">
    <citation type="journal article" date="2005" name="BMC Biol.">
        <title>The sequence of rice chromosomes 11 and 12, rich in disease resistance genes and recent gene duplications.</title>
        <authorList>
            <consortium name="The rice chromosomes 11 and 12 sequencing consortia"/>
        </authorList>
    </citation>
    <scope>NUCLEOTIDE SEQUENCE [LARGE SCALE GENOMIC DNA]</scope>
</reference>
<protein>
    <submittedName>
        <fullName evidence="2">Uncharacterized protein</fullName>
    </submittedName>
</protein>
<evidence type="ECO:0000256" key="1">
    <source>
        <dbReference type="SAM" id="MobiDB-lite"/>
    </source>
</evidence>
<gene>
    <name evidence="2" type="ordered locus">LOC_Os12g23019</name>
</gene>
<name>Q2QST3_ORYSJ</name>
<proteinExistence type="predicted"/>
<evidence type="ECO:0000313" key="2">
    <source>
        <dbReference type="EMBL" id="ABA97606.1"/>
    </source>
</evidence>
<reference evidence="2" key="2">
    <citation type="submission" date="2005-04" db="EMBL/GenBank/DDBJ databases">
        <authorList>
            <person name="Buell C.R."/>
            <person name="Wing R.A."/>
            <person name="McCombie W.A."/>
            <person name="Ouyang S."/>
        </authorList>
    </citation>
    <scope>NUCLEOTIDE SEQUENCE</scope>
</reference>
<dbReference type="AlphaFoldDB" id="Q2QST3"/>
<sequence>MEMKEKELKIGDEIKEQDSSGQDSKAERLGIKFQEKRKSEVVLKT</sequence>